<dbReference type="AlphaFoldDB" id="A0ABD2MM93"/>
<accession>A0ABD2MM93</accession>
<sequence length="359" mass="41568">MSLKPFKFQELCRKVKFEINFKLMDVIVKGCFDKFKQSSKNSFSDRQKRQEIIEYFHGIIKDCSQGRSSEKTAKEAVTCILRYHDIMRESNSSVCLMGKFHNVLYIALKLAFDWQIKDSGTIGTLIEQIFQCEKTFERLFLGAILGIRAPYFVAGWKSDFKDPEENIRAVVFFLDHACTAGLDFRIDKGALMRMIDVPLESCGFTTPLMMSVQLGLADKVHIFLRFGALLRAGEKDRENVSVVQNILLKLSEFDHKYPFNLIAIFQLILRVIPSLTQHLNGMLSYLGDVQQKTLLMKYNTLIEDGIIPITRSGIIPPELKHLCRCEIRKNLWYNHQLPLGIQELQIPEEMKRYIDIMYD</sequence>
<evidence type="ECO:0000313" key="5">
    <source>
        <dbReference type="Proteomes" id="UP001516400"/>
    </source>
</evidence>
<dbReference type="Proteomes" id="UP001516400">
    <property type="component" value="Unassembled WGS sequence"/>
</dbReference>
<evidence type="ECO:0000256" key="2">
    <source>
        <dbReference type="ARBA" id="ARBA00023043"/>
    </source>
</evidence>
<dbReference type="InterPro" id="IPR001496">
    <property type="entry name" value="SOCS_box"/>
</dbReference>
<evidence type="ECO:0000259" key="3">
    <source>
        <dbReference type="PROSITE" id="PS50225"/>
    </source>
</evidence>
<dbReference type="PANTHER" id="PTHR20966">
    <property type="entry name" value="ANKYRIN REPEAT AND SOCS BOX PROTEIN 17"/>
    <property type="match status" value="1"/>
</dbReference>
<keyword evidence="5" id="KW-1185">Reference proteome</keyword>
<name>A0ABD2MM93_9CUCU</name>
<evidence type="ECO:0000256" key="1">
    <source>
        <dbReference type="ARBA" id="ARBA00022786"/>
    </source>
</evidence>
<dbReference type="CDD" id="cd03716">
    <property type="entry name" value="SOCS_ASB_like"/>
    <property type="match status" value="1"/>
</dbReference>
<dbReference type="SUPFAM" id="SSF158235">
    <property type="entry name" value="SOCS box-like"/>
    <property type="match status" value="1"/>
</dbReference>
<reference evidence="4 5" key="1">
    <citation type="journal article" date="2021" name="BMC Biol.">
        <title>Horizontally acquired antibacterial genes associated with adaptive radiation of ladybird beetles.</title>
        <authorList>
            <person name="Li H.S."/>
            <person name="Tang X.F."/>
            <person name="Huang Y.H."/>
            <person name="Xu Z.Y."/>
            <person name="Chen M.L."/>
            <person name="Du X.Y."/>
            <person name="Qiu B.Y."/>
            <person name="Chen P.T."/>
            <person name="Zhang W."/>
            <person name="Slipinski A."/>
            <person name="Escalona H.E."/>
            <person name="Waterhouse R.M."/>
            <person name="Zwick A."/>
            <person name="Pang H."/>
        </authorList>
    </citation>
    <scope>NUCLEOTIDE SEQUENCE [LARGE SCALE GENOMIC DNA]</scope>
    <source>
        <strain evidence="4">SYSU2018</strain>
    </source>
</reference>
<dbReference type="EMBL" id="JABFTP020000001">
    <property type="protein sequence ID" value="KAL3267526.1"/>
    <property type="molecule type" value="Genomic_DNA"/>
</dbReference>
<dbReference type="InterPro" id="IPR036036">
    <property type="entry name" value="SOCS_box-like_dom_sf"/>
</dbReference>
<comment type="caution">
    <text evidence="4">The sequence shown here is derived from an EMBL/GenBank/DDBJ whole genome shotgun (WGS) entry which is preliminary data.</text>
</comment>
<dbReference type="PANTHER" id="PTHR20966:SF2">
    <property type="entry name" value="ANKYRIN REPEAT AND SOCS BOX PROTEIN 17"/>
    <property type="match status" value="1"/>
</dbReference>
<evidence type="ECO:0000313" key="4">
    <source>
        <dbReference type="EMBL" id="KAL3267526.1"/>
    </source>
</evidence>
<keyword evidence="1" id="KW-0833">Ubl conjugation pathway</keyword>
<organism evidence="4 5">
    <name type="scientific">Cryptolaemus montrouzieri</name>
    <dbReference type="NCBI Taxonomy" id="559131"/>
    <lineage>
        <taxon>Eukaryota</taxon>
        <taxon>Metazoa</taxon>
        <taxon>Ecdysozoa</taxon>
        <taxon>Arthropoda</taxon>
        <taxon>Hexapoda</taxon>
        <taxon>Insecta</taxon>
        <taxon>Pterygota</taxon>
        <taxon>Neoptera</taxon>
        <taxon>Endopterygota</taxon>
        <taxon>Coleoptera</taxon>
        <taxon>Polyphaga</taxon>
        <taxon>Cucujiformia</taxon>
        <taxon>Coccinelloidea</taxon>
        <taxon>Coccinellidae</taxon>
        <taxon>Scymninae</taxon>
        <taxon>Scymnini</taxon>
        <taxon>Cryptolaemus</taxon>
    </lineage>
</organism>
<proteinExistence type="predicted"/>
<dbReference type="SMART" id="SM00969">
    <property type="entry name" value="SOCS_box"/>
    <property type="match status" value="1"/>
</dbReference>
<keyword evidence="2" id="KW-0040">ANK repeat</keyword>
<feature type="domain" description="SOCS box" evidence="3">
    <location>
        <begin position="316"/>
        <end position="355"/>
    </location>
</feature>
<dbReference type="PROSITE" id="PS50225">
    <property type="entry name" value="SOCS"/>
    <property type="match status" value="1"/>
</dbReference>
<dbReference type="InterPro" id="IPR039147">
    <property type="entry name" value="ASB17"/>
</dbReference>
<protein>
    <recommendedName>
        <fullName evidence="3">SOCS box domain-containing protein</fullName>
    </recommendedName>
</protein>
<dbReference type="FunFam" id="1.10.750.20:FF:000001">
    <property type="entry name" value="Ankyrin repeat and SOCS box containing 1"/>
    <property type="match status" value="1"/>
</dbReference>
<dbReference type="Gene3D" id="1.10.750.20">
    <property type="entry name" value="SOCS box"/>
    <property type="match status" value="1"/>
</dbReference>
<gene>
    <name evidence="4" type="ORF">HHI36_011648</name>
</gene>
<dbReference type="Pfam" id="PF07525">
    <property type="entry name" value="SOCS_box"/>
    <property type="match status" value="1"/>
</dbReference>